<proteinExistence type="predicted"/>
<protein>
    <submittedName>
        <fullName evidence="2">Uncharacterized protein</fullName>
    </submittedName>
</protein>
<gene>
    <name evidence="2" type="ORF">F511_22557</name>
</gene>
<dbReference type="EMBL" id="KQ991092">
    <property type="protein sequence ID" value="KZV52354.1"/>
    <property type="molecule type" value="Genomic_DNA"/>
</dbReference>
<organism evidence="2 3">
    <name type="scientific">Dorcoceras hygrometricum</name>
    <dbReference type="NCBI Taxonomy" id="472368"/>
    <lineage>
        <taxon>Eukaryota</taxon>
        <taxon>Viridiplantae</taxon>
        <taxon>Streptophyta</taxon>
        <taxon>Embryophyta</taxon>
        <taxon>Tracheophyta</taxon>
        <taxon>Spermatophyta</taxon>
        <taxon>Magnoliopsida</taxon>
        <taxon>eudicotyledons</taxon>
        <taxon>Gunneridae</taxon>
        <taxon>Pentapetalae</taxon>
        <taxon>asterids</taxon>
        <taxon>lamiids</taxon>
        <taxon>Lamiales</taxon>
        <taxon>Gesneriaceae</taxon>
        <taxon>Didymocarpoideae</taxon>
        <taxon>Trichosporeae</taxon>
        <taxon>Loxocarpinae</taxon>
        <taxon>Dorcoceras</taxon>
    </lineage>
</organism>
<reference evidence="2 3" key="1">
    <citation type="journal article" date="2015" name="Proc. Natl. Acad. Sci. U.S.A.">
        <title>The resurrection genome of Boea hygrometrica: A blueprint for survival of dehydration.</title>
        <authorList>
            <person name="Xiao L."/>
            <person name="Yang G."/>
            <person name="Zhang L."/>
            <person name="Yang X."/>
            <person name="Zhao S."/>
            <person name="Ji Z."/>
            <person name="Zhou Q."/>
            <person name="Hu M."/>
            <person name="Wang Y."/>
            <person name="Chen M."/>
            <person name="Xu Y."/>
            <person name="Jin H."/>
            <person name="Xiao X."/>
            <person name="Hu G."/>
            <person name="Bao F."/>
            <person name="Hu Y."/>
            <person name="Wan P."/>
            <person name="Li L."/>
            <person name="Deng X."/>
            <person name="Kuang T."/>
            <person name="Xiang C."/>
            <person name="Zhu J.K."/>
            <person name="Oliver M.J."/>
            <person name="He Y."/>
        </authorList>
    </citation>
    <scope>NUCLEOTIDE SEQUENCE [LARGE SCALE GENOMIC DNA]</scope>
    <source>
        <strain evidence="3">cv. XS01</strain>
    </source>
</reference>
<evidence type="ECO:0000256" key="1">
    <source>
        <dbReference type="SAM" id="MobiDB-lite"/>
    </source>
</evidence>
<name>A0A2Z7CYM3_9LAMI</name>
<feature type="region of interest" description="Disordered" evidence="1">
    <location>
        <begin position="75"/>
        <end position="107"/>
    </location>
</feature>
<dbReference type="AlphaFoldDB" id="A0A2Z7CYM3"/>
<dbReference type="Proteomes" id="UP000250235">
    <property type="component" value="Unassembled WGS sequence"/>
</dbReference>
<accession>A0A2Z7CYM3</accession>
<sequence>MVDFLRFPVVDDAALSKDAVIEDKRQYRAPHLPAGSGLVAINLRRSSVLVLLVQAVRVAVAASGLTFVVNVEHTAAPPQGRSGGSSRGGSFPVQQQRMGETQHRPFQ</sequence>
<evidence type="ECO:0000313" key="2">
    <source>
        <dbReference type="EMBL" id="KZV52354.1"/>
    </source>
</evidence>
<keyword evidence="3" id="KW-1185">Reference proteome</keyword>
<evidence type="ECO:0000313" key="3">
    <source>
        <dbReference type="Proteomes" id="UP000250235"/>
    </source>
</evidence>